<evidence type="ECO:0000313" key="3">
    <source>
        <dbReference type="Proteomes" id="UP000025171"/>
    </source>
</evidence>
<evidence type="ECO:0000313" key="2">
    <source>
        <dbReference type="EMBL" id="KCZ93929.1"/>
    </source>
</evidence>
<dbReference type="PATRIC" id="fig|1280950.3.peg.224"/>
<accession>A0A059FTD3</accession>
<dbReference type="EMBL" id="ARYK01000001">
    <property type="protein sequence ID" value="KCZ93929.1"/>
    <property type="molecule type" value="Genomic_DNA"/>
</dbReference>
<sequence>MQFVNPVRFFFIFLGFLVQAASVVFLLAVLNLGVAVVWATSTASVGYSHAIGCTLRSMGGVLHSDVMLPAYVELVSEASNLLVFGIIVAAAIEALKD</sequence>
<feature type="transmembrane region" description="Helical" evidence="1">
    <location>
        <begin position="12"/>
        <end position="39"/>
    </location>
</feature>
<keyword evidence="1" id="KW-0472">Membrane</keyword>
<reference evidence="2 3" key="1">
    <citation type="journal article" date="2014" name="Antonie Van Leeuwenhoek">
        <title>Hyphomonas beringensis sp. nov. and Hyphomonas chukchiensis sp. nov., isolated from surface seawater of the Bering Sea and Chukchi Sea.</title>
        <authorList>
            <person name="Li C."/>
            <person name="Lai Q."/>
            <person name="Li G."/>
            <person name="Dong C."/>
            <person name="Wang J."/>
            <person name="Liao Y."/>
            <person name="Shao Z."/>
        </authorList>
    </citation>
    <scope>NUCLEOTIDE SEQUENCE [LARGE SCALE GENOMIC DNA]</scope>
    <source>
        <strain evidence="2 3">MHS-2</strain>
    </source>
</reference>
<feature type="transmembrane region" description="Helical" evidence="1">
    <location>
        <begin position="78"/>
        <end position="95"/>
    </location>
</feature>
<gene>
    <name evidence="2" type="ORF">HJO_01100</name>
</gene>
<protein>
    <submittedName>
        <fullName evidence="2">Uncharacterized protein</fullName>
    </submittedName>
</protein>
<proteinExistence type="predicted"/>
<keyword evidence="1" id="KW-0812">Transmembrane</keyword>
<dbReference type="AlphaFoldDB" id="A0A059FTD3"/>
<name>A0A059FTD3_9PROT</name>
<dbReference type="Proteomes" id="UP000025171">
    <property type="component" value="Unassembled WGS sequence"/>
</dbReference>
<keyword evidence="3" id="KW-1185">Reference proteome</keyword>
<evidence type="ECO:0000256" key="1">
    <source>
        <dbReference type="SAM" id="Phobius"/>
    </source>
</evidence>
<comment type="caution">
    <text evidence="2">The sequence shown here is derived from an EMBL/GenBank/DDBJ whole genome shotgun (WGS) entry which is preliminary data.</text>
</comment>
<keyword evidence="1" id="KW-1133">Transmembrane helix</keyword>
<organism evidence="2 3">
    <name type="scientific">Hyphomonas johnsonii MHS-2</name>
    <dbReference type="NCBI Taxonomy" id="1280950"/>
    <lineage>
        <taxon>Bacteria</taxon>
        <taxon>Pseudomonadati</taxon>
        <taxon>Pseudomonadota</taxon>
        <taxon>Alphaproteobacteria</taxon>
        <taxon>Hyphomonadales</taxon>
        <taxon>Hyphomonadaceae</taxon>
        <taxon>Hyphomonas</taxon>
    </lineage>
</organism>